<dbReference type="Pfam" id="PF01261">
    <property type="entry name" value="AP_endonuc_2"/>
    <property type="match status" value="1"/>
</dbReference>
<evidence type="ECO:0000313" key="3">
    <source>
        <dbReference type="Proteomes" id="UP000199513"/>
    </source>
</evidence>
<dbReference type="Gene3D" id="3.20.20.150">
    <property type="entry name" value="Divalent-metal-dependent TIM barrel enzymes"/>
    <property type="match status" value="1"/>
</dbReference>
<accession>A0A1I2IJY1</accession>
<protein>
    <submittedName>
        <fullName evidence="2">Sugar phosphate isomerase/epimerase</fullName>
    </submittedName>
</protein>
<dbReference type="GO" id="GO:0016853">
    <property type="term" value="F:isomerase activity"/>
    <property type="evidence" value="ECO:0007669"/>
    <property type="project" value="UniProtKB-KW"/>
</dbReference>
<dbReference type="AlphaFoldDB" id="A0A1I2IJY1"/>
<sequence length="292" mass="33581">MNRRDFLLALPAIHFAWKMKPKPLKLSFSTLGCPEWTWEDILRNAKNLGYQGIEIRGLGKEIDLTKCSEFSPSNIATTLQKTKDSNLKIINLGSSANLHFHEGNKRQEQLDHAKKYIDLAEKLACPYIRVFPNNLPKEYSKEATLEKIASALLELSQYAKGSKVKILLETHGDVVQADDLLVIMKSVNRKNVGLIWDFFNMFIITRQSPIAMYQALKDHIAHVHLKDGIVKADGSFQYTFLGQGNSPITEVIKILKENHYKGYYSFEWEKRWHPELPAPELAFPEFVKYMQQ</sequence>
<dbReference type="PANTHER" id="PTHR12110:SF41">
    <property type="entry name" value="INOSOSE DEHYDRATASE"/>
    <property type="match status" value="1"/>
</dbReference>
<dbReference type="InterPro" id="IPR036237">
    <property type="entry name" value="Xyl_isomerase-like_sf"/>
</dbReference>
<dbReference type="Proteomes" id="UP000199513">
    <property type="component" value="Unassembled WGS sequence"/>
</dbReference>
<dbReference type="OrthoDB" id="3185623at2"/>
<evidence type="ECO:0000313" key="2">
    <source>
        <dbReference type="EMBL" id="SFF42692.1"/>
    </source>
</evidence>
<name>A0A1I2IJY1_9BACT</name>
<organism evidence="2 3">
    <name type="scientific">Thermoflexibacter ruber</name>
    <dbReference type="NCBI Taxonomy" id="1003"/>
    <lineage>
        <taxon>Bacteria</taxon>
        <taxon>Pseudomonadati</taxon>
        <taxon>Bacteroidota</taxon>
        <taxon>Cytophagia</taxon>
        <taxon>Cytophagales</taxon>
        <taxon>Thermoflexibacteraceae</taxon>
        <taxon>Thermoflexibacter</taxon>
    </lineage>
</organism>
<proteinExistence type="predicted"/>
<dbReference type="InterPro" id="IPR050312">
    <property type="entry name" value="IolE/XylAMocC-like"/>
</dbReference>
<gene>
    <name evidence="2" type="ORF">SAMN04488541_103333</name>
</gene>
<dbReference type="PANTHER" id="PTHR12110">
    <property type="entry name" value="HYDROXYPYRUVATE ISOMERASE"/>
    <property type="match status" value="1"/>
</dbReference>
<dbReference type="EMBL" id="FONY01000033">
    <property type="protein sequence ID" value="SFF42692.1"/>
    <property type="molecule type" value="Genomic_DNA"/>
</dbReference>
<evidence type="ECO:0000259" key="1">
    <source>
        <dbReference type="Pfam" id="PF01261"/>
    </source>
</evidence>
<dbReference type="InterPro" id="IPR013022">
    <property type="entry name" value="Xyl_isomerase-like_TIM-brl"/>
</dbReference>
<keyword evidence="2" id="KW-0413">Isomerase</keyword>
<dbReference type="STRING" id="1003.SAMN04488541_103333"/>
<dbReference type="RefSeq" id="WP_091548605.1">
    <property type="nucleotide sequence ID" value="NZ_FONY01000033.1"/>
</dbReference>
<reference evidence="2 3" key="1">
    <citation type="submission" date="2016-10" db="EMBL/GenBank/DDBJ databases">
        <authorList>
            <person name="de Groot N.N."/>
        </authorList>
    </citation>
    <scope>NUCLEOTIDE SEQUENCE [LARGE SCALE GENOMIC DNA]</scope>
    <source>
        <strain>GEY</strain>
        <strain evidence="3">DSM 9560</strain>
    </source>
</reference>
<keyword evidence="3" id="KW-1185">Reference proteome</keyword>
<feature type="domain" description="Xylose isomerase-like TIM barrel" evidence="1">
    <location>
        <begin position="42"/>
        <end position="279"/>
    </location>
</feature>
<dbReference type="SUPFAM" id="SSF51658">
    <property type="entry name" value="Xylose isomerase-like"/>
    <property type="match status" value="1"/>
</dbReference>